<dbReference type="EMBL" id="WNWR01000509">
    <property type="protein sequence ID" value="KAE9976055.1"/>
    <property type="molecule type" value="Genomic_DNA"/>
</dbReference>
<accession>A0A8H3UTH9</accession>
<keyword evidence="1" id="KW-0732">Signal</keyword>
<evidence type="ECO:0000256" key="1">
    <source>
        <dbReference type="SAM" id="SignalP"/>
    </source>
</evidence>
<feature type="chain" id="PRO_5034225409" evidence="1">
    <location>
        <begin position="20"/>
        <end position="247"/>
    </location>
</feature>
<name>A0A8H3UTH9_VENIN</name>
<dbReference type="Proteomes" id="UP000490939">
    <property type="component" value="Unassembled WGS sequence"/>
</dbReference>
<comment type="caution">
    <text evidence="2">The sequence shown here is derived from an EMBL/GenBank/DDBJ whole genome shotgun (WGS) entry which is preliminary data.</text>
</comment>
<gene>
    <name evidence="2" type="ORF">EG327_008232</name>
</gene>
<evidence type="ECO:0000313" key="2">
    <source>
        <dbReference type="EMBL" id="KAE9976055.1"/>
    </source>
</evidence>
<reference evidence="2 3" key="1">
    <citation type="submission" date="2019-07" db="EMBL/GenBank/DDBJ databases">
        <title>Venturia inaequalis Genome Resource.</title>
        <authorList>
            <person name="Lichtner F.J."/>
        </authorList>
    </citation>
    <scope>NUCLEOTIDE SEQUENCE [LARGE SCALE GENOMIC DNA]</scope>
    <source>
        <strain evidence="2 3">DMI_063113</strain>
    </source>
</reference>
<organism evidence="2 3">
    <name type="scientific">Venturia inaequalis</name>
    <name type="common">Apple scab fungus</name>
    <dbReference type="NCBI Taxonomy" id="5025"/>
    <lineage>
        <taxon>Eukaryota</taxon>
        <taxon>Fungi</taxon>
        <taxon>Dikarya</taxon>
        <taxon>Ascomycota</taxon>
        <taxon>Pezizomycotina</taxon>
        <taxon>Dothideomycetes</taxon>
        <taxon>Pleosporomycetidae</taxon>
        <taxon>Venturiales</taxon>
        <taxon>Venturiaceae</taxon>
        <taxon>Venturia</taxon>
    </lineage>
</organism>
<protein>
    <submittedName>
        <fullName evidence="2">Uncharacterized protein</fullName>
    </submittedName>
</protein>
<proteinExistence type="predicted"/>
<feature type="signal peptide" evidence="1">
    <location>
        <begin position="1"/>
        <end position="19"/>
    </location>
</feature>
<dbReference type="AlphaFoldDB" id="A0A8H3UTH9"/>
<evidence type="ECO:0000313" key="3">
    <source>
        <dbReference type="Proteomes" id="UP000490939"/>
    </source>
</evidence>
<keyword evidence="3" id="KW-1185">Reference proteome</keyword>
<sequence length="247" mass="26280">MLPPLLLTLSALTLTHVHAQVPDPPGLGFGPTYLMPRTSSYLIGYSTTLRVPRYPGTSEGLAVVWPGINTDARPTNLVQTIVGAERARRSSCLGKATGQQWCAFTSTNIGITQQKSGKGIPVEEGTDLFITYKYDETTKQFTQTLSIDGKEVSRQSLAVGKGTRFNTAVEVQRGFSGTIAAHSYRNNTFTFAAADPGFPGSLRVGRGIVASEPVTADGGKVWTVDEILIPDSKYGSARAAASPPKAS</sequence>